<evidence type="ECO:0000313" key="4">
    <source>
        <dbReference type="EMBL" id="WUX41890.1"/>
    </source>
</evidence>
<dbReference type="RefSeq" id="WP_329359960.1">
    <property type="nucleotide sequence ID" value="NZ_CP109490.1"/>
</dbReference>
<gene>
    <name evidence="4" type="ORF">OG367_39230</name>
</gene>
<organism evidence="4 5">
    <name type="scientific">Streptomyces anulatus</name>
    <name type="common">Streptomyces chrysomallus</name>
    <dbReference type="NCBI Taxonomy" id="1892"/>
    <lineage>
        <taxon>Bacteria</taxon>
        <taxon>Bacillati</taxon>
        <taxon>Actinomycetota</taxon>
        <taxon>Actinomycetes</taxon>
        <taxon>Kitasatosporales</taxon>
        <taxon>Streptomycetaceae</taxon>
        <taxon>Streptomyces</taxon>
    </lineage>
</organism>
<dbReference type="InterPro" id="IPR050766">
    <property type="entry name" value="Bact_Lucif_Oxidored"/>
</dbReference>
<evidence type="ECO:0000313" key="5">
    <source>
        <dbReference type="Proteomes" id="UP001431926"/>
    </source>
</evidence>
<dbReference type="PANTHER" id="PTHR30137">
    <property type="entry name" value="LUCIFERASE-LIKE MONOOXYGENASE"/>
    <property type="match status" value="1"/>
</dbReference>
<keyword evidence="5" id="KW-1185">Reference proteome</keyword>
<dbReference type="Pfam" id="PF00296">
    <property type="entry name" value="Bac_luciferase"/>
    <property type="match status" value="1"/>
</dbReference>
<keyword evidence="2" id="KW-0503">Monooxygenase</keyword>
<dbReference type="InterPro" id="IPR036661">
    <property type="entry name" value="Luciferase-like_sf"/>
</dbReference>
<dbReference type="PANTHER" id="PTHR30137:SF8">
    <property type="entry name" value="BLR5498 PROTEIN"/>
    <property type="match status" value="1"/>
</dbReference>
<dbReference type="EMBL" id="CP109491">
    <property type="protein sequence ID" value="WUX41890.1"/>
    <property type="molecule type" value="Genomic_DNA"/>
</dbReference>
<proteinExistence type="predicted"/>
<feature type="domain" description="Luciferase-like" evidence="3">
    <location>
        <begin position="6"/>
        <end position="304"/>
    </location>
</feature>
<dbReference type="SUPFAM" id="SSF51679">
    <property type="entry name" value="Bacterial luciferase-like"/>
    <property type="match status" value="1"/>
</dbReference>
<dbReference type="InterPro" id="IPR011251">
    <property type="entry name" value="Luciferase-like_dom"/>
</dbReference>
<keyword evidence="1" id="KW-0560">Oxidoreductase</keyword>
<dbReference type="Gene3D" id="3.20.20.30">
    <property type="entry name" value="Luciferase-like domain"/>
    <property type="match status" value="1"/>
</dbReference>
<name>A0ABZ1ZTC6_STRAQ</name>
<protein>
    <submittedName>
        <fullName evidence="4">LLM class flavin-dependent oxidoreductase</fullName>
    </submittedName>
</protein>
<dbReference type="Proteomes" id="UP001431926">
    <property type="component" value="Chromosome"/>
</dbReference>
<reference evidence="4" key="1">
    <citation type="submission" date="2022-10" db="EMBL/GenBank/DDBJ databases">
        <title>The complete genomes of actinobacterial strains from the NBC collection.</title>
        <authorList>
            <person name="Joergensen T.S."/>
            <person name="Alvarez Arevalo M."/>
            <person name="Sterndorff E.B."/>
            <person name="Faurdal D."/>
            <person name="Vuksanovic O."/>
            <person name="Mourched A.-S."/>
            <person name="Charusanti P."/>
            <person name="Shaw S."/>
            <person name="Blin K."/>
            <person name="Weber T."/>
        </authorList>
    </citation>
    <scope>NUCLEOTIDE SEQUENCE</scope>
    <source>
        <strain evidence="4">NBC_01436</strain>
    </source>
</reference>
<evidence type="ECO:0000259" key="3">
    <source>
        <dbReference type="Pfam" id="PF00296"/>
    </source>
</evidence>
<dbReference type="CDD" id="cd00347">
    <property type="entry name" value="Flavin_utilizing_monoxygenases"/>
    <property type="match status" value="1"/>
</dbReference>
<evidence type="ECO:0000256" key="1">
    <source>
        <dbReference type="ARBA" id="ARBA00023002"/>
    </source>
</evidence>
<evidence type="ECO:0000256" key="2">
    <source>
        <dbReference type="ARBA" id="ARBA00023033"/>
    </source>
</evidence>
<sequence length="354" mass="38163">MTFELGIYHFGELTPDPSTGALPAPGVRLRELVEQARAADEAGLDVFAVGEHHRTDFVVSSPAVVLAAMAENTSRIKLSSAVTVLSSDDPVRVFQQFATLDLLSGGRAEIIAGRGSYTESFPVFGYDLNDYTQLFAEKLDLLLRLREENPVNWQGALRPALVNGDITPRPDRELPVWVAVGGTPASVVRAGRLGLPLSLAIIGGSYRQFAPFVDLYRKAAAEAGHDLDGLKVSINSPGFLAPTHQEAIEVSHPSFQAGWMANHHQRGQGVPMPKAAYEAQATPAGAFFLGSPQEVIDKIMAQYELFRHDRMMIQLGFGNVPQKEALKSIELLGSEVAPVVRKEIAALEGTGVTA</sequence>
<accession>A0ABZ1ZTC6</accession>